<proteinExistence type="predicted"/>
<reference evidence="2 3" key="1">
    <citation type="submission" date="2023-07" db="EMBL/GenBank/DDBJ databases">
        <authorList>
            <person name="Girao M."/>
            <person name="Carvalho M.F."/>
        </authorList>
    </citation>
    <scope>NUCLEOTIDE SEQUENCE [LARGE SCALE GENOMIC DNA]</scope>
    <source>
        <strain evidence="2 3">YIM65754</strain>
    </source>
</reference>
<keyword evidence="3" id="KW-1185">Reference proteome</keyword>
<accession>A0ABU7LI09</accession>
<dbReference type="Proteomes" id="UP001336020">
    <property type="component" value="Unassembled WGS sequence"/>
</dbReference>
<dbReference type="EMBL" id="JAUTXY010000016">
    <property type="protein sequence ID" value="MEE2061189.1"/>
    <property type="molecule type" value="Genomic_DNA"/>
</dbReference>
<evidence type="ECO:0000313" key="2">
    <source>
        <dbReference type="EMBL" id="MEE2061189.1"/>
    </source>
</evidence>
<dbReference type="RefSeq" id="WP_330136356.1">
    <property type="nucleotide sequence ID" value="NZ_JAUTXY010000016.1"/>
</dbReference>
<organism evidence="2 3">
    <name type="scientific">Rhodococcus artemisiae</name>
    <dbReference type="NCBI Taxonomy" id="714159"/>
    <lineage>
        <taxon>Bacteria</taxon>
        <taxon>Bacillati</taxon>
        <taxon>Actinomycetota</taxon>
        <taxon>Actinomycetes</taxon>
        <taxon>Mycobacteriales</taxon>
        <taxon>Nocardiaceae</taxon>
        <taxon>Rhodococcus</taxon>
    </lineage>
</organism>
<evidence type="ECO:0008006" key="4">
    <source>
        <dbReference type="Google" id="ProtNLM"/>
    </source>
</evidence>
<comment type="caution">
    <text evidence="2">The sequence shown here is derived from an EMBL/GenBank/DDBJ whole genome shotgun (WGS) entry which is preliminary data.</text>
</comment>
<evidence type="ECO:0000256" key="1">
    <source>
        <dbReference type="SAM" id="SignalP"/>
    </source>
</evidence>
<evidence type="ECO:0000313" key="3">
    <source>
        <dbReference type="Proteomes" id="UP001336020"/>
    </source>
</evidence>
<protein>
    <recommendedName>
        <fullName evidence="4">Secreted protein</fullName>
    </recommendedName>
</protein>
<gene>
    <name evidence="2" type="ORF">Q7514_27045</name>
</gene>
<feature type="chain" id="PRO_5045333522" description="Secreted protein" evidence="1">
    <location>
        <begin position="30"/>
        <end position="173"/>
    </location>
</feature>
<keyword evidence="1" id="KW-0732">Signal</keyword>
<name>A0ABU7LI09_9NOCA</name>
<sequence length="173" mass="16741">MSRRASVGAVLAGGIAVAAALALPATATAAPVQCQAQGPQETVMMDEGGSSCLALSEDRGTAISTAWGAEAFANIAGDGTVGTAWAIDDSGGPDVQAGVITGDGSNVHAYAIGTPGPGPAGQDTAAYIGTSTRTDGFAFAAFGGEAVLAYGDPARCSGLAIVMTTQGSCATVR</sequence>
<feature type="signal peptide" evidence="1">
    <location>
        <begin position="1"/>
        <end position="29"/>
    </location>
</feature>